<dbReference type="Proteomes" id="UP000070700">
    <property type="component" value="Unassembled WGS sequence"/>
</dbReference>
<evidence type="ECO:0000313" key="2">
    <source>
        <dbReference type="EMBL" id="KUJ17121.1"/>
    </source>
</evidence>
<accession>A0A194XAC9</accession>
<dbReference type="EMBL" id="KQ947415">
    <property type="protein sequence ID" value="KUJ17121.1"/>
    <property type="molecule type" value="Genomic_DNA"/>
</dbReference>
<dbReference type="GeneID" id="28829602"/>
<evidence type="ECO:0000313" key="3">
    <source>
        <dbReference type="Proteomes" id="UP000070700"/>
    </source>
</evidence>
<dbReference type="InParanoid" id="A0A194XAC9"/>
<dbReference type="KEGG" id="psco:LY89DRAFT_734109"/>
<dbReference type="AlphaFoldDB" id="A0A194XAC9"/>
<reference evidence="2 3" key="1">
    <citation type="submission" date="2015-10" db="EMBL/GenBank/DDBJ databases">
        <title>Full genome of DAOMC 229536 Phialocephala scopiformis, a fungal endophyte of spruce producing the potent anti-insectan compound rugulosin.</title>
        <authorList>
            <consortium name="DOE Joint Genome Institute"/>
            <person name="Walker A.K."/>
            <person name="Frasz S.L."/>
            <person name="Seifert K.A."/>
            <person name="Miller J.D."/>
            <person name="Mondo S.J."/>
            <person name="Labutti K."/>
            <person name="Lipzen A."/>
            <person name="Dockter R."/>
            <person name="Kennedy M."/>
            <person name="Grigoriev I.V."/>
            <person name="Spatafora J.W."/>
        </authorList>
    </citation>
    <scope>NUCLEOTIDE SEQUENCE [LARGE SCALE GENOMIC DNA]</scope>
    <source>
        <strain evidence="2 3">CBS 120377</strain>
    </source>
</reference>
<dbReference type="OrthoDB" id="5138463at2759"/>
<organism evidence="2 3">
    <name type="scientific">Mollisia scopiformis</name>
    <name type="common">Conifer needle endophyte fungus</name>
    <name type="synonym">Phialocephala scopiformis</name>
    <dbReference type="NCBI Taxonomy" id="149040"/>
    <lineage>
        <taxon>Eukaryota</taxon>
        <taxon>Fungi</taxon>
        <taxon>Dikarya</taxon>
        <taxon>Ascomycota</taxon>
        <taxon>Pezizomycotina</taxon>
        <taxon>Leotiomycetes</taxon>
        <taxon>Helotiales</taxon>
        <taxon>Mollisiaceae</taxon>
        <taxon>Mollisia</taxon>
    </lineage>
</organism>
<proteinExistence type="predicted"/>
<keyword evidence="1" id="KW-0732">Signal</keyword>
<evidence type="ECO:0000256" key="1">
    <source>
        <dbReference type="SAM" id="SignalP"/>
    </source>
</evidence>
<gene>
    <name evidence="2" type="ORF">LY89DRAFT_734109</name>
</gene>
<feature type="chain" id="PRO_5008268061" evidence="1">
    <location>
        <begin position="21"/>
        <end position="67"/>
    </location>
</feature>
<protein>
    <submittedName>
        <fullName evidence="2">Uncharacterized protein</fullName>
    </submittedName>
</protein>
<dbReference type="RefSeq" id="XP_018071476.1">
    <property type="nucleotide sequence ID" value="XM_018219876.1"/>
</dbReference>
<feature type="signal peptide" evidence="1">
    <location>
        <begin position="1"/>
        <end position="20"/>
    </location>
</feature>
<sequence>MKNVISIAIAMLSLSVVTLAYVGPCYNAADPDAGVGNYCQCEDGCYAPGTGANDCAPPGVALGFCPY</sequence>
<name>A0A194XAC9_MOLSC</name>
<keyword evidence="3" id="KW-1185">Reference proteome</keyword>